<keyword evidence="2" id="KW-1185">Reference proteome</keyword>
<accession>A0ABV2FBM3</accession>
<evidence type="ECO:0000313" key="2">
    <source>
        <dbReference type="Proteomes" id="UP001549098"/>
    </source>
</evidence>
<proteinExistence type="predicted"/>
<organism evidence="1 2">
    <name type="scientific">Paenibacillus favisporus</name>
    <dbReference type="NCBI Taxonomy" id="221028"/>
    <lineage>
        <taxon>Bacteria</taxon>
        <taxon>Bacillati</taxon>
        <taxon>Bacillota</taxon>
        <taxon>Bacilli</taxon>
        <taxon>Bacillales</taxon>
        <taxon>Paenibacillaceae</taxon>
        <taxon>Paenibacillus</taxon>
    </lineage>
</organism>
<protein>
    <submittedName>
        <fullName evidence="1">Uncharacterized protein</fullName>
    </submittedName>
</protein>
<dbReference type="EMBL" id="JBEPLV010000008">
    <property type="protein sequence ID" value="MET3549125.1"/>
    <property type="molecule type" value="Genomic_DNA"/>
</dbReference>
<reference evidence="1 2" key="1">
    <citation type="submission" date="2024-06" db="EMBL/GenBank/DDBJ databases">
        <title>Genomic Encyclopedia of Type Strains, Phase IV (KMG-IV): sequencing the most valuable type-strain genomes for metagenomic binning, comparative biology and taxonomic classification.</title>
        <authorList>
            <person name="Goeker M."/>
        </authorList>
    </citation>
    <scope>NUCLEOTIDE SEQUENCE [LARGE SCALE GENOMIC DNA]</scope>
    <source>
        <strain evidence="1 2">DSM 17253</strain>
    </source>
</reference>
<comment type="caution">
    <text evidence="1">The sequence shown here is derived from an EMBL/GenBank/DDBJ whole genome shotgun (WGS) entry which is preliminary data.</text>
</comment>
<name>A0ABV2FBM3_9BACL</name>
<sequence>MLIFLKYYVKRGLRSFSNIDTSITKYESGCSLTGVGLLFFFAKPGHMLIR</sequence>
<dbReference type="Proteomes" id="UP001549098">
    <property type="component" value="Unassembled WGS sequence"/>
</dbReference>
<gene>
    <name evidence="1" type="ORF">ABID47_005762</name>
</gene>
<evidence type="ECO:0000313" key="1">
    <source>
        <dbReference type="EMBL" id="MET3549125.1"/>
    </source>
</evidence>